<feature type="region of interest" description="Disordered" evidence="1">
    <location>
        <begin position="93"/>
        <end position="119"/>
    </location>
</feature>
<feature type="compositionally biased region" description="Low complexity" evidence="1">
    <location>
        <begin position="96"/>
        <end position="108"/>
    </location>
</feature>
<evidence type="ECO:0008006" key="4">
    <source>
        <dbReference type="Google" id="ProtNLM"/>
    </source>
</evidence>
<gene>
    <name evidence="2" type="ORF">GCM10009547_40770</name>
</gene>
<name>A0ABN1H888_9ACTN</name>
<dbReference type="InterPro" id="IPR019198">
    <property type="entry name" value="Beta_propeller_containing"/>
</dbReference>
<proteinExistence type="predicted"/>
<evidence type="ECO:0000313" key="2">
    <source>
        <dbReference type="EMBL" id="GAA0632760.1"/>
    </source>
</evidence>
<accession>A0ABN1H888</accession>
<reference evidence="2 3" key="1">
    <citation type="journal article" date="2019" name="Int. J. Syst. Evol. Microbiol.">
        <title>The Global Catalogue of Microorganisms (GCM) 10K type strain sequencing project: providing services to taxonomists for standard genome sequencing and annotation.</title>
        <authorList>
            <consortium name="The Broad Institute Genomics Platform"/>
            <consortium name="The Broad Institute Genome Sequencing Center for Infectious Disease"/>
            <person name="Wu L."/>
            <person name="Ma J."/>
        </authorList>
    </citation>
    <scope>NUCLEOTIDE SEQUENCE [LARGE SCALE GENOMIC DNA]</scope>
    <source>
        <strain evidence="2 3">JCM 10671</strain>
    </source>
</reference>
<evidence type="ECO:0000313" key="3">
    <source>
        <dbReference type="Proteomes" id="UP001500957"/>
    </source>
</evidence>
<dbReference type="EMBL" id="BAAAHE010000044">
    <property type="protein sequence ID" value="GAA0632760.1"/>
    <property type="molecule type" value="Genomic_DNA"/>
</dbReference>
<feature type="region of interest" description="Disordered" evidence="1">
    <location>
        <begin position="1"/>
        <end position="22"/>
    </location>
</feature>
<organism evidence="2 3">
    <name type="scientific">Sporichthya brevicatena</name>
    <dbReference type="NCBI Taxonomy" id="171442"/>
    <lineage>
        <taxon>Bacteria</taxon>
        <taxon>Bacillati</taxon>
        <taxon>Actinomycetota</taxon>
        <taxon>Actinomycetes</taxon>
        <taxon>Sporichthyales</taxon>
        <taxon>Sporichthyaceae</taxon>
        <taxon>Sporichthya</taxon>
    </lineage>
</organism>
<dbReference type="Proteomes" id="UP001500957">
    <property type="component" value="Unassembled WGS sequence"/>
</dbReference>
<dbReference type="RefSeq" id="WP_344608210.1">
    <property type="nucleotide sequence ID" value="NZ_BAAAHE010000044.1"/>
</dbReference>
<sequence>MSGRTGTRTTKTRRSPARAVRATAGTGAALALVLGYGTVTGGVGHAAADELPRFSDCNEFTKYMRSTAESEVTAYGLGGGPMMYKTAPMTAEGDASRAGAAPSAAVGNGPTGTNTQERGVDEPDIAKIQGKRVLSLVNGKLTVVDAAGRKPKLLSTHTFAENEYPNELFVLDRNRVMVLGTGWKQHDAVDSPAGKRAPGFAPGPYRPAESYVVLTVLDLSQPTRPKLVRTERITGSYVTGRLTDGVARIVLTSQPRIAFSTPREGEPETLALARNRKAVRDAKAEDFLPERTVLDQAGKVVRSGPLMDCGAVRHPSVRSGLGIISVLTLDTADGGARLERGKAAGVVSNGDLVYSSTDRLYVATTDGGWNSPRPVDSRRPREQEMRTRIHAFDVTGRNDSPYVATGSVPGFLLGRWALSEFQGKLRVATTTGQPWAPPEETPNSQSSVVVLAERGDELRKIGSVSGLGKGETIRAVRWFDDIAAIVTFRQTDPLYLVDLADPAHPAVRGELKIPGYSAYLHPVGGDRLLGVGQDADSTGRVTGLQVSSFDLRNLAKPTRTAALGYGRGWTDVEHDSRAFTYLPGRRLAVLPAYVTQKVPCPPDAQCFAADGRPGFVGEIQVPAALGIRVGADGTLRKAGKFVADSAILRVLPVGDRLVAITGNAVVLLDPDTFSPTGSVRTAPDEAKPTR</sequence>
<evidence type="ECO:0000256" key="1">
    <source>
        <dbReference type="SAM" id="MobiDB-lite"/>
    </source>
</evidence>
<keyword evidence="3" id="KW-1185">Reference proteome</keyword>
<protein>
    <recommendedName>
        <fullName evidence="4">Beta propeller domain-containing protein</fullName>
    </recommendedName>
</protein>
<dbReference type="Pfam" id="PF09826">
    <property type="entry name" value="Beta_propel"/>
    <property type="match status" value="1"/>
</dbReference>
<comment type="caution">
    <text evidence="2">The sequence shown here is derived from an EMBL/GenBank/DDBJ whole genome shotgun (WGS) entry which is preliminary data.</text>
</comment>